<dbReference type="EMBL" id="FRBC01000007">
    <property type="protein sequence ID" value="SHK54028.1"/>
    <property type="molecule type" value="Genomic_DNA"/>
</dbReference>
<dbReference type="PANTHER" id="PTHR43308:SF1">
    <property type="entry name" value="OUTER MEMBRANE PROTEIN ALPHA"/>
    <property type="match status" value="1"/>
</dbReference>
<dbReference type="PROSITE" id="PS51272">
    <property type="entry name" value="SLH"/>
    <property type="match status" value="1"/>
</dbReference>
<feature type="domain" description="SLH" evidence="2">
    <location>
        <begin position="23"/>
        <end position="86"/>
    </location>
</feature>
<organism evidence="3 4">
    <name type="scientific">Selenomonas ruminantium</name>
    <dbReference type="NCBI Taxonomy" id="971"/>
    <lineage>
        <taxon>Bacteria</taxon>
        <taxon>Bacillati</taxon>
        <taxon>Bacillota</taxon>
        <taxon>Negativicutes</taxon>
        <taxon>Selenomonadales</taxon>
        <taxon>Selenomonadaceae</taxon>
        <taxon>Selenomonas</taxon>
    </lineage>
</organism>
<dbReference type="RefSeq" id="WP_073088667.1">
    <property type="nucleotide sequence ID" value="NZ_FRBC01000007.1"/>
</dbReference>
<proteinExistence type="predicted"/>
<protein>
    <submittedName>
        <fullName evidence="3">S-layer homology domain-containing protein</fullName>
    </submittedName>
</protein>
<sequence length="462" mass="51626">MKKSALMAAVLAATTLGSTAYAAQNPFKDLPEGHWAYDAVTMLAKDGVLEGYGDGTFQGTKTMNRYEMAELVSKALAKYDTARPADKGAMKKLEKEFAAELKDMDVRLKNVESDVQELKKWSGFKWYGDARLRYITNKDGSMTKPATNGQRDRKSAAEKRVRLGIYAEPAKNLSVDGRIKYEDKSFVHDGAGGKNDNAWNGHGTNNQDHFRLDKFSLNWNHAGTKLSVGRTELSMGQGLIYWENPVDGFYVSHQFGPKLNAMVGYGDIAAEGWQAENMPSFFANVAYQVSPKVSATYSTLHTNTQLNNWVQLKDASWVQRNYKLNQHAIGFNAQLTSKWNLIAEGVRNNTGVVENGKNGFWTRLTYGNMIWSKANTWKIYGEYFAFGKVAVDSTYWAHHMNIAGGNGYGRDGARGWGIAGDYMLAANTNLELCYYKLRPYDKNTAGFSKYDDIFLGALSYSF</sequence>
<name>A0A1M6TB94_SELRU</name>
<evidence type="ECO:0000256" key="1">
    <source>
        <dbReference type="SAM" id="SignalP"/>
    </source>
</evidence>
<keyword evidence="1" id="KW-0732">Signal</keyword>
<dbReference type="Pfam" id="PF00395">
    <property type="entry name" value="SLH"/>
    <property type="match status" value="1"/>
</dbReference>
<evidence type="ECO:0000313" key="3">
    <source>
        <dbReference type="EMBL" id="SHK54028.1"/>
    </source>
</evidence>
<dbReference type="Proteomes" id="UP000184263">
    <property type="component" value="Unassembled WGS sequence"/>
</dbReference>
<reference evidence="3 4" key="1">
    <citation type="submission" date="2016-11" db="EMBL/GenBank/DDBJ databases">
        <authorList>
            <person name="Jaros S."/>
            <person name="Januszkiewicz K."/>
            <person name="Wedrychowicz H."/>
        </authorList>
    </citation>
    <scope>NUCLEOTIDE SEQUENCE [LARGE SCALE GENOMIC DNA]</scope>
    <source>
        <strain evidence="3 4">HD4</strain>
    </source>
</reference>
<gene>
    <name evidence="3" type="ORF">SAMN05216582_10715</name>
</gene>
<dbReference type="InterPro" id="IPR001119">
    <property type="entry name" value="SLH_dom"/>
</dbReference>
<evidence type="ECO:0000313" key="4">
    <source>
        <dbReference type="Proteomes" id="UP000184263"/>
    </source>
</evidence>
<dbReference type="InterPro" id="IPR051465">
    <property type="entry name" value="Cell_Envelope_Struct_Comp"/>
</dbReference>
<dbReference type="AlphaFoldDB" id="A0A1M6TB94"/>
<dbReference type="PANTHER" id="PTHR43308">
    <property type="entry name" value="OUTER MEMBRANE PROTEIN ALPHA-RELATED"/>
    <property type="match status" value="1"/>
</dbReference>
<dbReference type="OrthoDB" id="5845122at2"/>
<feature type="chain" id="PRO_5012183996" evidence="1">
    <location>
        <begin position="23"/>
        <end position="462"/>
    </location>
</feature>
<evidence type="ECO:0000259" key="2">
    <source>
        <dbReference type="PROSITE" id="PS51272"/>
    </source>
</evidence>
<feature type="signal peptide" evidence="1">
    <location>
        <begin position="1"/>
        <end position="22"/>
    </location>
</feature>
<accession>A0A1M6TB94</accession>